<dbReference type="Proteomes" id="UP000283530">
    <property type="component" value="Unassembled WGS sequence"/>
</dbReference>
<dbReference type="EMBL" id="QPKB01000011">
    <property type="protein sequence ID" value="RWR95767.1"/>
    <property type="molecule type" value="Genomic_DNA"/>
</dbReference>
<proteinExistence type="predicted"/>
<protein>
    <submittedName>
        <fullName evidence="3">AT-hook motif nuclear-localized protein 28-like protein</fullName>
    </submittedName>
</protein>
<organism evidence="3 4">
    <name type="scientific">Cinnamomum micranthum f. kanehirae</name>
    <dbReference type="NCBI Taxonomy" id="337451"/>
    <lineage>
        <taxon>Eukaryota</taxon>
        <taxon>Viridiplantae</taxon>
        <taxon>Streptophyta</taxon>
        <taxon>Embryophyta</taxon>
        <taxon>Tracheophyta</taxon>
        <taxon>Spermatophyta</taxon>
        <taxon>Magnoliopsida</taxon>
        <taxon>Magnoliidae</taxon>
        <taxon>Laurales</taxon>
        <taxon>Lauraceae</taxon>
        <taxon>Cinnamomum</taxon>
    </lineage>
</organism>
<evidence type="ECO:0000259" key="2">
    <source>
        <dbReference type="PROSITE" id="PS51742"/>
    </source>
</evidence>
<comment type="caution">
    <text evidence="3">The sequence shown here is derived from an EMBL/GenBank/DDBJ whole genome shotgun (WGS) entry which is preliminary data.</text>
</comment>
<dbReference type="PROSITE" id="PS51742">
    <property type="entry name" value="PPC"/>
    <property type="match status" value="1"/>
</dbReference>
<dbReference type="InterPro" id="IPR005175">
    <property type="entry name" value="PPC_dom"/>
</dbReference>
<dbReference type="Gene3D" id="3.30.1330.80">
    <property type="entry name" value="Hypothetical protein, similar to alpha- acetolactate decarboxylase, domain 2"/>
    <property type="match status" value="1"/>
</dbReference>
<feature type="region of interest" description="Disordered" evidence="1">
    <location>
        <begin position="1"/>
        <end position="65"/>
    </location>
</feature>
<reference evidence="3 4" key="1">
    <citation type="journal article" date="2019" name="Nat. Plants">
        <title>Stout camphor tree genome fills gaps in understanding of flowering plant genome evolution.</title>
        <authorList>
            <person name="Chaw S.M."/>
            <person name="Liu Y.C."/>
            <person name="Wu Y.W."/>
            <person name="Wang H.Y."/>
            <person name="Lin C.I."/>
            <person name="Wu C.S."/>
            <person name="Ke H.M."/>
            <person name="Chang L.Y."/>
            <person name="Hsu C.Y."/>
            <person name="Yang H.T."/>
            <person name="Sudianto E."/>
            <person name="Hsu M.H."/>
            <person name="Wu K.P."/>
            <person name="Wang L.N."/>
            <person name="Leebens-Mack J.H."/>
            <person name="Tsai I.J."/>
        </authorList>
    </citation>
    <scope>NUCLEOTIDE SEQUENCE [LARGE SCALE GENOMIC DNA]</scope>
    <source>
        <strain evidence="4">cv. Chaw 1501</strain>
        <tissue evidence="3">Young leaves</tissue>
    </source>
</reference>
<dbReference type="PANTHER" id="PTHR31100:SF63">
    <property type="entry name" value="AT-HOOK MOTIF NUCLEAR-LOCALIZED PROTEIN"/>
    <property type="match status" value="1"/>
</dbReference>
<evidence type="ECO:0000313" key="4">
    <source>
        <dbReference type="Proteomes" id="UP000283530"/>
    </source>
</evidence>
<accession>A0A443PYB4</accession>
<dbReference type="PANTHER" id="PTHR31100">
    <property type="entry name" value="AT-HOOK MOTIF NUCLEAR-LOCALIZED PROTEIN 15"/>
    <property type="match status" value="1"/>
</dbReference>
<sequence>MAEEGINQGGASPSASASATPPPHPPVEEQEEETRSGLAAQTNAGKRPRGRPVGSKNKPKPPICITRESDSVMKTITIEIPLGGDIIKTVADVALSRRIGICILSCSGAVANVSFLASASSHAHASTFTLHGRFNILSLSATFLINPIAPPPSQPSSSSLPTPMKLPITITIAGANGQVMGGKVAGALIAASPVVVVAMTFKHTSFLRLQSEREETNDANPIVVGADARNANMAMPVYGAPAPSTINRQLPPSNMPWIPTSRPHPYM</sequence>
<evidence type="ECO:0000313" key="3">
    <source>
        <dbReference type="EMBL" id="RWR95767.1"/>
    </source>
</evidence>
<dbReference type="GO" id="GO:0003680">
    <property type="term" value="F:minor groove of adenine-thymine-rich DNA binding"/>
    <property type="evidence" value="ECO:0007669"/>
    <property type="project" value="InterPro"/>
</dbReference>
<dbReference type="AlphaFoldDB" id="A0A443PYB4"/>
<dbReference type="GO" id="GO:0003700">
    <property type="term" value="F:DNA-binding transcription factor activity"/>
    <property type="evidence" value="ECO:0007669"/>
    <property type="project" value="TreeGrafter"/>
</dbReference>
<dbReference type="OrthoDB" id="1911285at2759"/>
<name>A0A443PYB4_9MAGN</name>
<evidence type="ECO:0000256" key="1">
    <source>
        <dbReference type="SAM" id="MobiDB-lite"/>
    </source>
</evidence>
<dbReference type="CDD" id="cd11378">
    <property type="entry name" value="DUF296"/>
    <property type="match status" value="1"/>
</dbReference>
<gene>
    <name evidence="3" type="ORF">CKAN_02512300</name>
</gene>
<dbReference type="InterPro" id="IPR014476">
    <property type="entry name" value="AHL15-29"/>
</dbReference>
<dbReference type="Pfam" id="PF03479">
    <property type="entry name" value="PCC"/>
    <property type="match status" value="1"/>
</dbReference>
<keyword evidence="4" id="KW-1185">Reference proteome</keyword>
<dbReference type="SUPFAM" id="SSF117856">
    <property type="entry name" value="AF0104/ALDC/Ptd012-like"/>
    <property type="match status" value="1"/>
</dbReference>
<dbReference type="GO" id="GO:0005634">
    <property type="term" value="C:nucleus"/>
    <property type="evidence" value="ECO:0007669"/>
    <property type="project" value="TreeGrafter"/>
</dbReference>
<feature type="domain" description="PPC" evidence="2">
    <location>
        <begin position="70"/>
        <end position="222"/>
    </location>
</feature>